<dbReference type="InterPro" id="IPR043502">
    <property type="entry name" value="DNA/RNA_pol_sf"/>
</dbReference>
<gene>
    <name evidence="3" type="ORF">ACFOEW_07595</name>
</gene>
<dbReference type="GO" id="GO:0003964">
    <property type="term" value="F:RNA-directed DNA polymerase activity"/>
    <property type="evidence" value="ECO:0007669"/>
    <property type="project" value="UniProtKB-KW"/>
</dbReference>
<dbReference type="InterPro" id="IPR051083">
    <property type="entry name" value="GrpII_Intron_Splice-Mob/Def"/>
</dbReference>
<keyword evidence="3" id="KW-0548">Nucleotidyltransferase</keyword>
<keyword evidence="3" id="KW-0695">RNA-directed DNA polymerase</keyword>
<dbReference type="Pfam" id="PF00078">
    <property type="entry name" value="RVT_1"/>
    <property type="match status" value="1"/>
</dbReference>
<dbReference type="PROSITE" id="PS50878">
    <property type="entry name" value="RT_POL"/>
    <property type="match status" value="1"/>
</dbReference>
<comment type="similarity">
    <text evidence="1">Belongs to the bacterial reverse transcriptase family.</text>
</comment>
<evidence type="ECO:0000256" key="1">
    <source>
        <dbReference type="ARBA" id="ARBA00034120"/>
    </source>
</evidence>
<name>A0ABV7JUN8_9ALTE</name>
<dbReference type="Proteomes" id="UP001595477">
    <property type="component" value="Unassembled WGS sequence"/>
</dbReference>
<dbReference type="PANTHER" id="PTHR34047">
    <property type="entry name" value="NUCLEAR INTRON MATURASE 1, MITOCHONDRIAL-RELATED"/>
    <property type="match status" value="1"/>
</dbReference>
<keyword evidence="4" id="KW-1185">Reference proteome</keyword>
<feature type="domain" description="Reverse transcriptase" evidence="2">
    <location>
        <begin position="119"/>
        <end position="350"/>
    </location>
</feature>
<dbReference type="RefSeq" id="WP_206427214.1">
    <property type="nucleotide sequence ID" value="NZ_JBHRSX010000016.1"/>
</dbReference>
<dbReference type="EMBL" id="JBHRSX010000016">
    <property type="protein sequence ID" value="MFC3201676.1"/>
    <property type="molecule type" value="Genomic_DNA"/>
</dbReference>
<dbReference type="PANTHER" id="PTHR34047:SF8">
    <property type="entry name" value="PROTEIN YKFC"/>
    <property type="match status" value="1"/>
</dbReference>
<organism evidence="3 4">
    <name type="scientific">Alteromonas oceani</name>
    <dbReference type="NCBI Taxonomy" id="2071609"/>
    <lineage>
        <taxon>Bacteria</taxon>
        <taxon>Pseudomonadati</taxon>
        <taxon>Pseudomonadota</taxon>
        <taxon>Gammaproteobacteria</taxon>
        <taxon>Alteromonadales</taxon>
        <taxon>Alteromonadaceae</taxon>
        <taxon>Alteromonas/Salinimonas group</taxon>
        <taxon>Alteromonas</taxon>
    </lineage>
</organism>
<accession>A0ABV7JUN8</accession>
<dbReference type="InterPro" id="IPR000477">
    <property type="entry name" value="RT_dom"/>
</dbReference>
<reference evidence="4" key="1">
    <citation type="journal article" date="2019" name="Int. J. Syst. Evol. Microbiol.">
        <title>The Global Catalogue of Microorganisms (GCM) 10K type strain sequencing project: providing services to taxonomists for standard genome sequencing and annotation.</title>
        <authorList>
            <consortium name="The Broad Institute Genomics Platform"/>
            <consortium name="The Broad Institute Genome Sequencing Center for Infectious Disease"/>
            <person name="Wu L."/>
            <person name="Ma J."/>
        </authorList>
    </citation>
    <scope>NUCLEOTIDE SEQUENCE [LARGE SCALE GENOMIC DNA]</scope>
    <source>
        <strain evidence="4">KCTC 52449</strain>
    </source>
</reference>
<evidence type="ECO:0000259" key="2">
    <source>
        <dbReference type="PROSITE" id="PS50878"/>
    </source>
</evidence>
<evidence type="ECO:0000313" key="3">
    <source>
        <dbReference type="EMBL" id="MFC3201676.1"/>
    </source>
</evidence>
<sequence length="541" mass="63047">MKFTLAGVERQTFINQVVTYFYLGLYRGKARANARAFLYKEYMSLEKHLASVIKEEAEKLIQRYHEYHNRLHLEHKRNQKRLGVSAPPKIVHQPDYWSIDRKFNPFYVRKKHKSIARSIASKIEERTYSPNEPHIKTVPKADGGERKVSIFQIPDAAVSKLFFNRLLAKNKHRFSSFSYAYRNDRNVHFAIQDISVDLRRNERTFLAEFDFSDYFGSISHDYLVKQFDQNGFFISPEERYIIKVFLKDRTVGIPQGTSISLFLANLTCWNYDSDLEKEGVKFSRYADDTIVWTPDYSKICNAFGLINRFSNNAGVKINEAKSEGISLLTREDFPSEISAKSSLDFLGYTLSVDNVSIKDKSVLKIKKQISYILYRNLIQPLKQASLAGQEIPANDKDKNFLSAMMQIRRYMYGGLSKKQLKDYLSGRTKRIYFKGVMSFYPLVNDTKQLTELDGWLLSVIYRAVQLREQLLRVSWSYNRSHSFPFNQSREQLLKKCAKTKINGKYLLEIPSFLLVHQALKKGLLESGIEKVMNPDSLNYDY</sequence>
<comment type="caution">
    <text evidence="3">The sequence shown here is derived from an EMBL/GenBank/DDBJ whole genome shotgun (WGS) entry which is preliminary data.</text>
</comment>
<protein>
    <submittedName>
        <fullName evidence="3">Reverse transcriptase domain-containing protein</fullName>
    </submittedName>
</protein>
<keyword evidence="3" id="KW-0808">Transferase</keyword>
<dbReference type="SUPFAM" id="SSF56672">
    <property type="entry name" value="DNA/RNA polymerases"/>
    <property type="match status" value="1"/>
</dbReference>
<evidence type="ECO:0000313" key="4">
    <source>
        <dbReference type="Proteomes" id="UP001595477"/>
    </source>
</evidence>
<proteinExistence type="inferred from homology"/>